<evidence type="ECO:0000259" key="1">
    <source>
        <dbReference type="Pfam" id="PF04471"/>
    </source>
</evidence>
<dbReference type="GO" id="GO:0004519">
    <property type="term" value="F:endonuclease activity"/>
    <property type="evidence" value="ECO:0007669"/>
    <property type="project" value="UniProtKB-KW"/>
</dbReference>
<accession>A0A7W8IQN8</accession>
<dbReference type="EMBL" id="JACHEP010000009">
    <property type="protein sequence ID" value="MBB5324873.1"/>
    <property type="molecule type" value="Genomic_DNA"/>
</dbReference>
<reference evidence="2 3" key="1">
    <citation type="submission" date="2020-08" db="EMBL/GenBank/DDBJ databases">
        <title>Genomic Encyclopedia of Type Strains, Phase IV (KMG-IV): sequencing the most valuable type-strain genomes for metagenomic binning, comparative biology and taxonomic classification.</title>
        <authorList>
            <person name="Goeker M."/>
        </authorList>
    </citation>
    <scope>NUCLEOTIDE SEQUENCE [LARGE SCALE GENOMIC DNA]</scope>
    <source>
        <strain evidence="2 3">DSM 16325</strain>
    </source>
</reference>
<proteinExistence type="predicted"/>
<dbReference type="Proteomes" id="UP000520011">
    <property type="component" value="Unassembled WGS sequence"/>
</dbReference>
<keyword evidence="3" id="KW-1185">Reference proteome</keyword>
<dbReference type="AlphaFoldDB" id="A0A7W8IQN8"/>
<dbReference type="GO" id="GO:0003677">
    <property type="term" value="F:DNA binding"/>
    <property type="evidence" value="ECO:0007669"/>
    <property type="project" value="InterPro"/>
</dbReference>
<keyword evidence="2" id="KW-0540">Nuclease</keyword>
<dbReference type="Gene3D" id="3.40.1350.10">
    <property type="match status" value="1"/>
</dbReference>
<protein>
    <submittedName>
        <fullName evidence="2">HJR/Mrr/RecB family endonuclease</fullName>
    </submittedName>
</protein>
<dbReference type="InterPro" id="IPR011856">
    <property type="entry name" value="tRNA_endonuc-like_dom_sf"/>
</dbReference>
<evidence type="ECO:0000313" key="2">
    <source>
        <dbReference type="EMBL" id="MBB5324873.1"/>
    </source>
</evidence>
<name>A0A7W8IQN8_9BACL</name>
<organism evidence="2 3">
    <name type="scientific">Anoxybacteroides tepidamans</name>
    <dbReference type="NCBI Taxonomy" id="265948"/>
    <lineage>
        <taxon>Bacteria</taxon>
        <taxon>Bacillati</taxon>
        <taxon>Bacillota</taxon>
        <taxon>Bacilli</taxon>
        <taxon>Bacillales</taxon>
        <taxon>Anoxybacillaceae</taxon>
        <taxon>Anoxybacteroides</taxon>
    </lineage>
</organism>
<evidence type="ECO:0000313" key="3">
    <source>
        <dbReference type="Proteomes" id="UP000520011"/>
    </source>
</evidence>
<comment type="caution">
    <text evidence="2">The sequence shown here is derived from an EMBL/GenBank/DDBJ whole genome shotgun (WGS) entry which is preliminary data.</text>
</comment>
<keyword evidence="2" id="KW-0378">Hydrolase</keyword>
<keyword evidence="2" id="KW-0255">Endonuclease</keyword>
<dbReference type="InterPro" id="IPR007560">
    <property type="entry name" value="Restrct_endonuc_IV_Mrr"/>
</dbReference>
<dbReference type="GO" id="GO:0009307">
    <property type="term" value="P:DNA restriction-modification system"/>
    <property type="evidence" value="ECO:0007669"/>
    <property type="project" value="InterPro"/>
</dbReference>
<sequence>MKTPEAKDGGVDMVLTNKSDGVKIAVQVKHRYKSKNQITVKEMRELDSAKKTIAVLPLGLLHQARLRMMRCNKQMFIG</sequence>
<gene>
    <name evidence="2" type="ORF">HNQ34_001971</name>
</gene>
<dbReference type="Pfam" id="PF04471">
    <property type="entry name" value="Mrr_cat"/>
    <property type="match status" value="1"/>
</dbReference>
<feature type="domain" description="Restriction endonuclease type IV Mrr" evidence="1">
    <location>
        <begin position="2"/>
        <end position="52"/>
    </location>
</feature>